<dbReference type="RefSeq" id="YP_010050259.1">
    <property type="nucleotide sequence ID" value="NC_054425.1"/>
</dbReference>
<dbReference type="KEGG" id="vg:63910986"/>
<accession>A0AAE7F7F4</accession>
<name>A0AAE7F7F4_9CAUD</name>
<sequence length="74" mass="8379">MPRGIGGHWERLTACAFCETPKKQHRKDQKLRPGRFPCLDGGSHKFSVWVPGDNPDCKRCSTGRDRHTCQDVAN</sequence>
<dbReference type="Proteomes" id="UP000822628">
    <property type="component" value="Segment"/>
</dbReference>
<evidence type="ECO:0000313" key="2">
    <source>
        <dbReference type="Proteomes" id="UP000822628"/>
    </source>
</evidence>
<dbReference type="GeneID" id="63910986"/>
<reference evidence="1 2" key="1">
    <citation type="submission" date="2020-05" db="EMBL/GenBank/DDBJ databases">
        <authorList>
            <person name="Harb P.C."/>
            <person name="Volas E.M."/>
            <person name="Stuckman S.A."/>
            <person name="Reese A.E."/>
            <person name="Mick M."/>
            <person name="Otto A."/>
            <person name="Mijatovic I."/>
            <person name="Miller A.J."/>
            <person name="Shuff O.J."/>
            <person name="OLoughlin J.P."/>
            <person name="Pfleuger H."/>
            <person name="Daniels C.J."/>
            <person name="Breitenberger C.A."/>
            <person name="Ball S.L."/>
            <person name="Garlena R.A."/>
            <person name="Russell D.A."/>
            <person name="Pope W.H."/>
            <person name="Jacobs-Sera D."/>
            <person name="Hatfull G.F."/>
        </authorList>
    </citation>
    <scope>NUCLEOTIDE SEQUENCE [LARGE SCALE GENOMIC DNA]</scope>
</reference>
<gene>
    <name evidence="1" type="primary">28</name>
    <name evidence="1" type="ORF">SEA_MAMAPEARL_28</name>
</gene>
<evidence type="ECO:0000313" key="1">
    <source>
        <dbReference type="EMBL" id="QKY79098.1"/>
    </source>
</evidence>
<proteinExistence type="predicted"/>
<keyword evidence="2" id="KW-1185">Reference proteome</keyword>
<organism evidence="1 2">
    <name type="scientific">Arthrobacter phage MamaPearl</name>
    <dbReference type="NCBI Taxonomy" id="2743906"/>
    <lineage>
        <taxon>Viruses</taxon>
        <taxon>Duplodnaviria</taxon>
        <taxon>Heunggongvirae</taxon>
        <taxon>Uroviricota</taxon>
        <taxon>Caudoviricetes</taxon>
        <taxon>Korravirus</taxon>
        <taxon>Korravirus mamapearl</taxon>
    </lineage>
</organism>
<dbReference type="EMBL" id="MT498045">
    <property type="protein sequence ID" value="QKY79098.1"/>
    <property type="molecule type" value="Genomic_DNA"/>
</dbReference>
<protein>
    <submittedName>
        <fullName evidence="1">Uncharacterized protein</fullName>
    </submittedName>
</protein>